<feature type="transmembrane region" description="Helical" evidence="16">
    <location>
        <begin position="187"/>
        <end position="213"/>
    </location>
</feature>
<dbReference type="PRINTS" id="PR01527">
    <property type="entry name" value="LPARECEPTOR"/>
</dbReference>
<comment type="similarity">
    <text evidence="14">Belongs to the G-protein coupled receptor 1 family.</text>
</comment>
<evidence type="ECO:0000256" key="15">
    <source>
        <dbReference type="SAM" id="MobiDB-lite"/>
    </source>
</evidence>
<dbReference type="InterPro" id="IPR002277">
    <property type="entry name" value="LPA_rcpt_EDG2"/>
</dbReference>
<evidence type="ECO:0000313" key="18">
    <source>
        <dbReference type="Proteomes" id="UP001318040"/>
    </source>
</evidence>
<dbReference type="Pfam" id="PF00001">
    <property type="entry name" value="7tm_1"/>
    <property type="match status" value="1"/>
</dbReference>
<dbReference type="GO" id="GO:0009986">
    <property type="term" value="C:cell surface"/>
    <property type="evidence" value="ECO:0007669"/>
    <property type="project" value="UniProtKB-SubCell"/>
</dbReference>
<evidence type="ECO:0000256" key="8">
    <source>
        <dbReference type="ARBA" id="ARBA00023040"/>
    </source>
</evidence>
<keyword evidence="9 16" id="KW-0472">Membrane</keyword>
<evidence type="ECO:0000256" key="6">
    <source>
        <dbReference type="ARBA" id="ARBA00022753"/>
    </source>
</evidence>
<keyword evidence="12" id="KW-0325">Glycoprotein</keyword>
<evidence type="ECO:0000313" key="19">
    <source>
        <dbReference type="RefSeq" id="XP_032812728.1"/>
    </source>
</evidence>
<dbReference type="PROSITE" id="PS00237">
    <property type="entry name" value="G_PROTEIN_RECEP_F1_1"/>
    <property type="match status" value="1"/>
</dbReference>
<keyword evidence="4" id="KW-1003">Cell membrane</keyword>
<evidence type="ECO:0000256" key="16">
    <source>
        <dbReference type="SAM" id="Phobius"/>
    </source>
</evidence>
<dbReference type="InterPro" id="IPR004065">
    <property type="entry name" value="LPA_rcpt"/>
</dbReference>
<evidence type="ECO:0000256" key="10">
    <source>
        <dbReference type="ARBA" id="ARBA00023157"/>
    </source>
</evidence>
<dbReference type="InterPro" id="IPR017452">
    <property type="entry name" value="GPCR_Rhodpsn_7TM"/>
</dbReference>
<proteinExistence type="inferred from homology"/>
<evidence type="ECO:0000256" key="11">
    <source>
        <dbReference type="ARBA" id="ARBA00023170"/>
    </source>
</evidence>
<feature type="transmembrane region" description="Helical" evidence="16">
    <location>
        <begin position="31"/>
        <end position="58"/>
    </location>
</feature>
<reference evidence="19" key="1">
    <citation type="submission" date="2025-08" db="UniProtKB">
        <authorList>
            <consortium name="RefSeq"/>
        </authorList>
    </citation>
    <scope>IDENTIFICATION</scope>
    <source>
        <tissue evidence="19">Sperm</tissue>
    </source>
</reference>
<feature type="transmembrane region" description="Helical" evidence="16">
    <location>
        <begin position="108"/>
        <end position="125"/>
    </location>
</feature>
<keyword evidence="7 16" id="KW-1133">Transmembrane helix</keyword>
<keyword evidence="10" id="KW-1015">Disulfide bond</keyword>
<dbReference type="GO" id="GO:0005886">
    <property type="term" value="C:plasma membrane"/>
    <property type="evidence" value="ECO:0007669"/>
    <property type="project" value="UniProtKB-SubCell"/>
</dbReference>
<evidence type="ECO:0000256" key="5">
    <source>
        <dbReference type="ARBA" id="ARBA00022692"/>
    </source>
</evidence>
<dbReference type="KEGG" id="pmrn:116943722"/>
<dbReference type="Proteomes" id="UP001318040">
    <property type="component" value="Chromosome 1"/>
</dbReference>
<dbReference type="PRINTS" id="PR00237">
    <property type="entry name" value="GPCRRHODOPSN"/>
</dbReference>
<evidence type="ECO:0000256" key="9">
    <source>
        <dbReference type="ARBA" id="ARBA00023136"/>
    </source>
</evidence>
<dbReference type="GO" id="GO:0070915">
    <property type="term" value="F:lysophosphatidic acid receptor activity"/>
    <property type="evidence" value="ECO:0007669"/>
    <property type="project" value="InterPro"/>
</dbReference>
<dbReference type="GO" id="GO:0005768">
    <property type="term" value="C:endosome"/>
    <property type="evidence" value="ECO:0007669"/>
    <property type="project" value="UniProtKB-SubCell"/>
</dbReference>
<dbReference type="PROSITE" id="PS50262">
    <property type="entry name" value="G_PROTEIN_RECEP_F1_2"/>
    <property type="match status" value="1"/>
</dbReference>
<dbReference type="AlphaFoldDB" id="A0AAJ7T7G6"/>
<evidence type="ECO:0000256" key="4">
    <source>
        <dbReference type="ARBA" id="ARBA00022475"/>
    </source>
</evidence>
<keyword evidence="6" id="KW-0967">Endosome</keyword>
<dbReference type="PANTHER" id="PTHR22750">
    <property type="entry name" value="G-PROTEIN COUPLED RECEPTOR"/>
    <property type="match status" value="1"/>
</dbReference>
<feature type="domain" description="G-protein coupled receptors family 1 profile" evidence="17">
    <location>
        <begin position="47"/>
        <end position="293"/>
    </location>
</feature>
<dbReference type="RefSeq" id="XP_032812728.1">
    <property type="nucleotide sequence ID" value="XM_032956837.1"/>
</dbReference>
<dbReference type="Gene3D" id="1.20.1070.10">
    <property type="entry name" value="Rhodopsin 7-helix transmembrane proteins"/>
    <property type="match status" value="1"/>
</dbReference>
<organism evidence="18 19">
    <name type="scientific">Petromyzon marinus</name>
    <name type="common">Sea lamprey</name>
    <dbReference type="NCBI Taxonomy" id="7757"/>
    <lineage>
        <taxon>Eukaryota</taxon>
        <taxon>Metazoa</taxon>
        <taxon>Chordata</taxon>
        <taxon>Craniata</taxon>
        <taxon>Vertebrata</taxon>
        <taxon>Cyclostomata</taxon>
        <taxon>Hyperoartia</taxon>
        <taxon>Petromyzontiformes</taxon>
        <taxon>Petromyzontidae</taxon>
        <taxon>Petromyzon</taxon>
    </lineage>
</organism>
<feature type="transmembrane region" description="Helical" evidence="16">
    <location>
        <begin position="65"/>
        <end position="88"/>
    </location>
</feature>
<dbReference type="SUPFAM" id="SSF81321">
    <property type="entry name" value="Family A G protein-coupled receptor-like"/>
    <property type="match status" value="1"/>
</dbReference>
<dbReference type="SMART" id="SM01381">
    <property type="entry name" value="7TM_GPCR_Srsx"/>
    <property type="match status" value="1"/>
</dbReference>
<feature type="compositionally biased region" description="Basic and acidic residues" evidence="15">
    <location>
        <begin position="336"/>
        <end position="357"/>
    </location>
</feature>
<keyword evidence="5 14" id="KW-0812">Transmembrane</keyword>
<sequence length="363" mass="40992">MSNVCYYNGSIEFFYNNSNKELPNEWGTLQVVTLVLGIFVSALVLFANGLVIAAVYVNKRFHVPIYYLLGNLAAADLFAGIAYIFLLANTGPNTRNLTVRTWMLRQSLLDTSLTASVANLLAIAIERHVTIFRMQLHTKMSKRRVMVVIVMIWVVSVFMGALPSFGWNCICNIKTCSNMAPLYSDSYLIFWATSNLVVFVVMVGLYVHIYVYVRKQTLRMSRHSSLPRKHKETTMNLQKTVSIILGAFVICWTPALVLLLLDVVCKKGCNLYVYEKFFLLLAEFNSGVNPIIYSLRDHEMQSTFLQVLRCRRPLYLATNSEEVQITSLRKNGPKADGNKEEELARNDENLEGSRRGDGGGGLP</sequence>
<comment type="subcellular location">
    <subcellularLocation>
        <location evidence="3">Cell membrane</location>
        <topology evidence="3">Multi-pass membrane protein</topology>
    </subcellularLocation>
    <subcellularLocation>
        <location evidence="2">Cell surface</location>
    </subcellularLocation>
    <subcellularLocation>
        <location evidence="1">Endosome</location>
    </subcellularLocation>
</comment>
<dbReference type="FunFam" id="1.20.1070.10:FF:000025">
    <property type="entry name" value="Lysophosphatidic acid receptor 1"/>
    <property type="match status" value="1"/>
</dbReference>
<evidence type="ECO:0000256" key="1">
    <source>
        <dbReference type="ARBA" id="ARBA00004177"/>
    </source>
</evidence>
<evidence type="ECO:0000256" key="2">
    <source>
        <dbReference type="ARBA" id="ARBA00004241"/>
    </source>
</evidence>
<dbReference type="InterPro" id="IPR000276">
    <property type="entry name" value="GPCR_Rhodpsn"/>
</dbReference>
<dbReference type="PRINTS" id="PR01148">
    <property type="entry name" value="EDG2RECEPTOR"/>
</dbReference>
<keyword evidence="11 14" id="KW-0675">Receptor</keyword>
<evidence type="ECO:0000256" key="12">
    <source>
        <dbReference type="ARBA" id="ARBA00023180"/>
    </source>
</evidence>
<evidence type="ECO:0000256" key="3">
    <source>
        <dbReference type="ARBA" id="ARBA00004651"/>
    </source>
</evidence>
<name>A0AAJ7T7G6_PETMA</name>
<feature type="transmembrane region" description="Helical" evidence="16">
    <location>
        <begin position="241"/>
        <end position="261"/>
    </location>
</feature>
<keyword evidence="8 14" id="KW-0297">G-protein coupled receptor</keyword>
<feature type="transmembrane region" description="Helical" evidence="16">
    <location>
        <begin position="145"/>
        <end position="167"/>
    </location>
</feature>
<keyword evidence="18" id="KW-1185">Reference proteome</keyword>
<evidence type="ECO:0000256" key="14">
    <source>
        <dbReference type="RuleBase" id="RU000688"/>
    </source>
</evidence>
<evidence type="ECO:0000256" key="7">
    <source>
        <dbReference type="ARBA" id="ARBA00022989"/>
    </source>
</evidence>
<protein>
    <submittedName>
        <fullName evidence="19">Lysophosphatidic acid receptor 1-A-like</fullName>
    </submittedName>
</protein>
<keyword evidence="13 14" id="KW-0807">Transducer</keyword>
<feature type="region of interest" description="Disordered" evidence="15">
    <location>
        <begin position="327"/>
        <end position="363"/>
    </location>
</feature>
<gene>
    <name evidence="19" type="primary">LOC116943722</name>
</gene>
<evidence type="ECO:0000259" key="17">
    <source>
        <dbReference type="PROSITE" id="PS50262"/>
    </source>
</evidence>
<accession>A0AAJ7T7G6</accession>
<evidence type="ECO:0000256" key="13">
    <source>
        <dbReference type="ARBA" id="ARBA00023224"/>
    </source>
</evidence>